<name>L8GEQ0_ACACF</name>
<dbReference type="GeneID" id="14911841"/>
<feature type="region of interest" description="Disordered" evidence="1">
    <location>
        <begin position="68"/>
        <end position="96"/>
    </location>
</feature>
<reference evidence="2 3" key="1">
    <citation type="journal article" date="2013" name="Genome Biol.">
        <title>Genome of Acanthamoeba castellanii highlights extensive lateral gene transfer and early evolution of tyrosine kinase signaling.</title>
        <authorList>
            <person name="Clarke M."/>
            <person name="Lohan A.J."/>
            <person name="Liu B."/>
            <person name="Lagkouvardos I."/>
            <person name="Roy S."/>
            <person name="Zafar N."/>
            <person name="Bertelli C."/>
            <person name="Schilde C."/>
            <person name="Kianianmomeni A."/>
            <person name="Burglin T.R."/>
            <person name="Frech C."/>
            <person name="Turcotte B."/>
            <person name="Kopec K.O."/>
            <person name="Synnott J.M."/>
            <person name="Choo C."/>
            <person name="Paponov I."/>
            <person name="Finkler A."/>
            <person name="Soon Heng Tan C."/>
            <person name="Hutchins A.P."/>
            <person name="Weinmeier T."/>
            <person name="Rattei T."/>
            <person name="Chu J.S."/>
            <person name="Gimenez G."/>
            <person name="Irimia M."/>
            <person name="Rigden D.J."/>
            <person name="Fitzpatrick D.A."/>
            <person name="Lorenzo-Morales J."/>
            <person name="Bateman A."/>
            <person name="Chiu C.H."/>
            <person name="Tang P."/>
            <person name="Hegemann P."/>
            <person name="Fromm H."/>
            <person name="Raoult D."/>
            <person name="Greub G."/>
            <person name="Miranda-Saavedra D."/>
            <person name="Chen N."/>
            <person name="Nash P."/>
            <person name="Ginger M.L."/>
            <person name="Horn M."/>
            <person name="Schaap P."/>
            <person name="Caler L."/>
            <person name="Loftus B."/>
        </authorList>
    </citation>
    <scope>NUCLEOTIDE SEQUENCE [LARGE SCALE GENOMIC DNA]</scope>
    <source>
        <strain evidence="2 3">Neff</strain>
    </source>
</reference>
<dbReference type="RefSeq" id="XP_004333367.1">
    <property type="nucleotide sequence ID" value="XM_004333319.1"/>
</dbReference>
<dbReference type="Gene3D" id="3.30.710.10">
    <property type="entry name" value="Potassium Channel Kv1.1, Chain A"/>
    <property type="match status" value="1"/>
</dbReference>
<evidence type="ECO:0000313" key="3">
    <source>
        <dbReference type="Proteomes" id="UP000011083"/>
    </source>
</evidence>
<dbReference type="KEGG" id="acan:ACA1_134100"/>
<evidence type="ECO:0000313" key="2">
    <source>
        <dbReference type="EMBL" id="ELR11354.1"/>
    </source>
</evidence>
<organism evidence="2 3">
    <name type="scientific">Acanthamoeba castellanii (strain ATCC 30010 / Neff)</name>
    <dbReference type="NCBI Taxonomy" id="1257118"/>
    <lineage>
        <taxon>Eukaryota</taxon>
        <taxon>Amoebozoa</taxon>
        <taxon>Discosea</taxon>
        <taxon>Longamoebia</taxon>
        <taxon>Centramoebida</taxon>
        <taxon>Acanthamoebidae</taxon>
        <taxon>Acanthamoeba</taxon>
    </lineage>
</organism>
<dbReference type="VEuPathDB" id="AmoebaDB:ACA1_134100"/>
<dbReference type="AlphaFoldDB" id="L8GEQ0"/>
<proteinExistence type="predicted"/>
<dbReference type="SUPFAM" id="SSF54695">
    <property type="entry name" value="POZ domain"/>
    <property type="match status" value="1"/>
</dbReference>
<gene>
    <name evidence="2" type="ORF">ACA1_134100</name>
</gene>
<evidence type="ECO:0000256" key="1">
    <source>
        <dbReference type="SAM" id="MobiDB-lite"/>
    </source>
</evidence>
<dbReference type="Proteomes" id="UP000011083">
    <property type="component" value="Unassembled WGS sequence"/>
</dbReference>
<sequence>MFGESWRREEEKVHFFDADPTIFAAILNAMRRGHPADEVFKPVNKTTAAWERELDNWGIVAPQPTASATISHKARRTRDCARLGGSPVQAKGRQTIRGQTGDAVLRSAVDDLYAARQHLWVEEVEELQGKEQKPES</sequence>
<dbReference type="EMBL" id="KB008153">
    <property type="protein sequence ID" value="ELR11354.1"/>
    <property type="molecule type" value="Genomic_DNA"/>
</dbReference>
<keyword evidence="3" id="KW-1185">Reference proteome</keyword>
<protein>
    <submittedName>
        <fullName evidence="2">Uncharacterized protein</fullName>
    </submittedName>
</protein>
<accession>L8GEQ0</accession>
<dbReference type="InterPro" id="IPR011333">
    <property type="entry name" value="SKP1/BTB/POZ_sf"/>
</dbReference>